<gene>
    <name evidence="1" type="ORF">ACFQ1X_10505</name>
</gene>
<sequence>MISNFPNPAKKKMLHFATPIRMEQGTNARTWRGTVKRIWVTFRTREGETLKQVFLYDPNFLLLIQLKNATIGQKKMPYNLPEMMGHECVIEVLHDYSGNHYQTTITNIFDKQEYVEEPEEGEAE</sequence>
<protein>
    <submittedName>
        <fullName evidence="1">Uncharacterized protein</fullName>
    </submittedName>
</protein>
<name>A0ABW3LB96_9BACL</name>
<dbReference type="RefSeq" id="WP_144840864.1">
    <property type="nucleotide sequence ID" value="NZ_JBHTKI010000014.1"/>
</dbReference>
<dbReference type="Proteomes" id="UP001597109">
    <property type="component" value="Unassembled WGS sequence"/>
</dbReference>
<keyword evidence="2" id="KW-1185">Reference proteome</keyword>
<dbReference type="EMBL" id="JBHTKI010000014">
    <property type="protein sequence ID" value="MFD1031860.1"/>
    <property type="molecule type" value="Genomic_DNA"/>
</dbReference>
<accession>A0ABW3LB96</accession>
<evidence type="ECO:0000313" key="1">
    <source>
        <dbReference type="EMBL" id="MFD1031860.1"/>
    </source>
</evidence>
<proteinExistence type="predicted"/>
<comment type="caution">
    <text evidence="1">The sequence shown here is derived from an EMBL/GenBank/DDBJ whole genome shotgun (WGS) entry which is preliminary data.</text>
</comment>
<reference evidence="2" key="1">
    <citation type="journal article" date="2019" name="Int. J. Syst. Evol. Microbiol.">
        <title>The Global Catalogue of Microorganisms (GCM) 10K type strain sequencing project: providing services to taxonomists for standard genome sequencing and annotation.</title>
        <authorList>
            <consortium name="The Broad Institute Genomics Platform"/>
            <consortium name="The Broad Institute Genome Sequencing Center for Infectious Disease"/>
            <person name="Wu L."/>
            <person name="Ma J."/>
        </authorList>
    </citation>
    <scope>NUCLEOTIDE SEQUENCE [LARGE SCALE GENOMIC DNA]</scope>
    <source>
        <strain evidence="2">CCUG 56756</strain>
    </source>
</reference>
<evidence type="ECO:0000313" key="2">
    <source>
        <dbReference type="Proteomes" id="UP001597109"/>
    </source>
</evidence>
<organism evidence="1 2">
    <name type="scientific">Metaplanococcus flavidus</name>
    <dbReference type="NCBI Taxonomy" id="569883"/>
    <lineage>
        <taxon>Bacteria</taxon>
        <taxon>Bacillati</taxon>
        <taxon>Bacillota</taxon>
        <taxon>Bacilli</taxon>
        <taxon>Bacillales</taxon>
        <taxon>Caryophanaceae</taxon>
        <taxon>Metaplanococcus</taxon>
    </lineage>
</organism>